<gene>
    <name evidence="8" type="ORF">CUN48_06010</name>
</gene>
<dbReference type="Gene3D" id="1.10.10.10">
    <property type="entry name" value="Winged helix-like DNA-binding domain superfamily/Winged helix DNA-binding domain"/>
    <property type="match status" value="1"/>
</dbReference>
<dbReference type="SUPFAM" id="SSF52540">
    <property type="entry name" value="P-loop containing nucleoside triphosphate hydrolases"/>
    <property type="match status" value="1"/>
</dbReference>
<comment type="caution">
    <text evidence="8">The sequence shown here is derived from an EMBL/GenBank/DDBJ whole genome shotgun (WGS) entry which is preliminary data.</text>
</comment>
<dbReference type="GO" id="GO:0000156">
    <property type="term" value="F:phosphorelay response regulator activity"/>
    <property type="evidence" value="ECO:0007669"/>
    <property type="project" value="TreeGrafter"/>
</dbReference>
<name>A0A2M8QDT1_9CHLR</name>
<feature type="DNA-binding region" description="OmpR/PhoB-type" evidence="5">
    <location>
        <begin position="321"/>
        <end position="424"/>
    </location>
</feature>
<sequence length="456" mass="50722">MNPAYRAEILIPLFELIRTRESCAVVGGASMGKSRLLRFMLEPETRAHYLREHAATTLFAYCDCNRLAEISEWGFFELILTAMVEACGQHTDLHGLRNELNALRREVITGHNALLARRHVELAALMLCRERGFQLRVVFDEFDEAYRTLPPLALANLRALRDGNKAWLSYLLVVRNHPKRIRPPADCEGFYELFSRSVIGLPPYSLGDAYAVVEQIEARRGRQLTPQMRAALVERSGGHPGLIGAMFDAVTNGRATPGDAVREECHKLWMSVPSDEQMALYRIARGQPVHDVLALEGLVLKGLVRDGQLFSPVFAQYVGEHGVPAANGQLVVDEHTRTVWVGGQARTDLTAREFDLLAILARAPGHVYGRQEILETLNPNEHFEALHHNAVDALVKRIRKKIEPAPDRPRYLITVRGKGYKLMDGDEGGLGGETGGSDGTDEGRTNHGRPTGKLPP</sequence>
<evidence type="ECO:0000256" key="1">
    <source>
        <dbReference type="ARBA" id="ARBA00022553"/>
    </source>
</evidence>
<dbReference type="GO" id="GO:0005829">
    <property type="term" value="C:cytosol"/>
    <property type="evidence" value="ECO:0007669"/>
    <property type="project" value="TreeGrafter"/>
</dbReference>
<dbReference type="GO" id="GO:0000976">
    <property type="term" value="F:transcription cis-regulatory region binding"/>
    <property type="evidence" value="ECO:0007669"/>
    <property type="project" value="TreeGrafter"/>
</dbReference>
<evidence type="ECO:0000256" key="4">
    <source>
        <dbReference type="ARBA" id="ARBA00023163"/>
    </source>
</evidence>
<dbReference type="SMART" id="SM00862">
    <property type="entry name" value="Trans_reg_C"/>
    <property type="match status" value="1"/>
</dbReference>
<dbReference type="GO" id="GO:0006355">
    <property type="term" value="P:regulation of DNA-templated transcription"/>
    <property type="evidence" value="ECO:0007669"/>
    <property type="project" value="InterPro"/>
</dbReference>
<dbReference type="PANTHER" id="PTHR48111:SF4">
    <property type="entry name" value="DNA-BINDING DUAL TRANSCRIPTIONAL REGULATOR OMPR"/>
    <property type="match status" value="1"/>
</dbReference>
<feature type="region of interest" description="Disordered" evidence="6">
    <location>
        <begin position="423"/>
        <end position="456"/>
    </location>
</feature>
<dbReference type="InterPro" id="IPR039420">
    <property type="entry name" value="WalR-like"/>
</dbReference>
<proteinExistence type="predicted"/>
<protein>
    <recommendedName>
        <fullName evidence="7">OmpR/PhoB-type domain-containing protein</fullName>
    </recommendedName>
</protein>
<dbReference type="SUPFAM" id="SSF46894">
    <property type="entry name" value="C-terminal effector domain of the bipartite response regulators"/>
    <property type="match status" value="1"/>
</dbReference>
<reference evidence="8 9" key="1">
    <citation type="submission" date="2017-11" db="EMBL/GenBank/DDBJ databases">
        <title>Evolution of Phototrophy in the Chloroflexi Phylum Driven by Horizontal Gene Transfer.</title>
        <authorList>
            <person name="Ward L.M."/>
            <person name="Hemp J."/>
            <person name="Shih P.M."/>
            <person name="Mcglynn S.E."/>
            <person name="Fischer W."/>
        </authorList>
    </citation>
    <scope>NUCLEOTIDE SEQUENCE [LARGE SCALE GENOMIC DNA]</scope>
    <source>
        <strain evidence="8">JP3_7</strain>
    </source>
</reference>
<evidence type="ECO:0000256" key="6">
    <source>
        <dbReference type="SAM" id="MobiDB-lite"/>
    </source>
</evidence>
<dbReference type="AlphaFoldDB" id="A0A2M8QDT1"/>
<dbReference type="Pfam" id="PF00486">
    <property type="entry name" value="Trans_reg_C"/>
    <property type="match status" value="1"/>
</dbReference>
<evidence type="ECO:0000256" key="5">
    <source>
        <dbReference type="PROSITE-ProRule" id="PRU01091"/>
    </source>
</evidence>
<dbReference type="PANTHER" id="PTHR48111">
    <property type="entry name" value="REGULATOR OF RPOS"/>
    <property type="match status" value="1"/>
</dbReference>
<feature type="compositionally biased region" description="Gly residues" evidence="6">
    <location>
        <begin position="428"/>
        <end position="438"/>
    </location>
</feature>
<dbReference type="InterPro" id="IPR001867">
    <property type="entry name" value="OmpR/PhoB-type_DNA-bd"/>
</dbReference>
<dbReference type="InterPro" id="IPR027417">
    <property type="entry name" value="P-loop_NTPase"/>
</dbReference>
<dbReference type="GO" id="GO:0032993">
    <property type="term" value="C:protein-DNA complex"/>
    <property type="evidence" value="ECO:0007669"/>
    <property type="project" value="TreeGrafter"/>
</dbReference>
<evidence type="ECO:0000256" key="2">
    <source>
        <dbReference type="ARBA" id="ARBA00023015"/>
    </source>
</evidence>
<dbReference type="InterPro" id="IPR036388">
    <property type="entry name" value="WH-like_DNA-bd_sf"/>
</dbReference>
<keyword evidence="4" id="KW-0804">Transcription</keyword>
<evidence type="ECO:0000313" key="8">
    <source>
        <dbReference type="EMBL" id="PJF47950.1"/>
    </source>
</evidence>
<organism evidence="8 9">
    <name type="scientific">Candidatus Thermofonsia Clade 3 bacterium</name>
    <dbReference type="NCBI Taxonomy" id="2364212"/>
    <lineage>
        <taxon>Bacteria</taxon>
        <taxon>Bacillati</taxon>
        <taxon>Chloroflexota</taxon>
        <taxon>Candidatus Thermofontia</taxon>
        <taxon>Candidatus Thermofonsia Clade 3</taxon>
    </lineage>
</organism>
<keyword evidence="1" id="KW-0597">Phosphoprotein</keyword>
<keyword evidence="3 5" id="KW-0238">DNA-binding</keyword>
<dbReference type="PROSITE" id="PS51755">
    <property type="entry name" value="OMPR_PHOB"/>
    <property type="match status" value="1"/>
</dbReference>
<evidence type="ECO:0000259" key="7">
    <source>
        <dbReference type="PROSITE" id="PS51755"/>
    </source>
</evidence>
<keyword evidence="2" id="KW-0805">Transcription regulation</keyword>
<evidence type="ECO:0000313" key="9">
    <source>
        <dbReference type="Proteomes" id="UP000230790"/>
    </source>
</evidence>
<accession>A0A2M8QDT1</accession>
<dbReference type="EMBL" id="PGTN01000029">
    <property type="protein sequence ID" value="PJF47950.1"/>
    <property type="molecule type" value="Genomic_DNA"/>
</dbReference>
<dbReference type="Proteomes" id="UP000230790">
    <property type="component" value="Unassembled WGS sequence"/>
</dbReference>
<evidence type="ECO:0000256" key="3">
    <source>
        <dbReference type="ARBA" id="ARBA00023125"/>
    </source>
</evidence>
<dbReference type="CDD" id="cd00383">
    <property type="entry name" value="trans_reg_C"/>
    <property type="match status" value="1"/>
</dbReference>
<feature type="domain" description="OmpR/PhoB-type" evidence="7">
    <location>
        <begin position="321"/>
        <end position="424"/>
    </location>
</feature>
<dbReference type="InterPro" id="IPR016032">
    <property type="entry name" value="Sig_transdc_resp-reg_C-effctor"/>
</dbReference>